<dbReference type="Proteomes" id="UP001474421">
    <property type="component" value="Unassembled WGS sequence"/>
</dbReference>
<keyword evidence="3" id="KW-1185">Reference proteome</keyword>
<reference evidence="2 3" key="1">
    <citation type="journal article" date="2024" name="Proc. Natl. Acad. Sci. U.S.A.">
        <title>The genetic regulatory architecture and epigenomic basis for age-related changes in rattlesnake venom.</title>
        <authorList>
            <person name="Hogan M.P."/>
            <person name="Holding M.L."/>
            <person name="Nystrom G.S."/>
            <person name="Colston T.J."/>
            <person name="Bartlett D.A."/>
            <person name="Mason A.J."/>
            <person name="Ellsworth S.A."/>
            <person name="Rautsaw R.M."/>
            <person name="Lawrence K.C."/>
            <person name="Strickland J.L."/>
            <person name="He B."/>
            <person name="Fraser P."/>
            <person name="Margres M.J."/>
            <person name="Gilbert D.M."/>
            <person name="Gibbs H.L."/>
            <person name="Parkinson C.L."/>
            <person name="Rokyta D.R."/>
        </authorList>
    </citation>
    <scope>NUCLEOTIDE SEQUENCE [LARGE SCALE GENOMIC DNA]</scope>
    <source>
        <strain evidence="2">DRR0105</strain>
    </source>
</reference>
<evidence type="ECO:0000313" key="3">
    <source>
        <dbReference type="Proteomes" id="UP001474421"/>
    </source>
</evidence>
<sequence length="114" mass="12502">MCKAATGPVAKKAGSEGVGEKEDIFSNSAICNLWIDYKSSQERQLVRAKLQKVLPVASLQISKQGWKLRSRTSGKHQPGNGSSQGLNPLVEHLTELGDFSGKKMDVFAYYLCRC</sequence>
<accession>A0AAW1B1X9</accession>
<protein>
    <submittedName>
        <fullName evidence="2">DotA: Histone-lysine N-methyltransferase H3 lysine-79 specific</fullName>
    </submittedName>
</protein>
<evidence type="ECO:0000256" key="1">
    <source>
        <dbReference type="SAM" id="MobiDB-lite"/>
    </source>
</evidence>
<proteinExistence type="predicted"/>
<dbReference type="EMBL" id="JAOTOJ010000008">
    <property type="protein sequence ID" value="KAK9395999.1"/>
    <property type="molecule type" value="Genomic_DNA"/>
</dbReference>
<comment type="caution">
    <text evidence="2">The sequence shown here is derived from an EMBL/GenBank/DDBJ whole genome shotgun (WGS) entry which is preliminary data.</text>
</comment>
<feature type="region of interest" description="Disordered" evidence="1">
    <location>
        <begin position="67"/>
        <end position="87"/>
    </location>
</feature>
<gene>
    <name evidence="2" type="ORF">NXF25_019360</name>
</gene>
<dbReference type="AlphaFoldDB" id="A0AAW1B1X9"/>
<name>A0AAW1B1X9_CROAD</name>
<evidence type="ECO:0000313" key="2">
    <source>
        <dbReference type="EMBL" id="KAK9395999.1"/>
    </source>
</evidence>
<organism evidence="2 3">
    <name type="scientific">Crotalus adamanteus</name>
    <name type="common">Eastern diamondback rattlesnake</name>
    <dbReference type="NCBI Taxonomy" id="8729"/>
    <lineage>
        <taxon>Eukaryota</taxon>
        <taxon>Metazoa</taxon>
        <taxon>Chordata</taxon>
        <taxon>Craniata</taxon>
        <taxon>Vertebrata</taxon>
        <taxon>Euteleostomi</taxon>
        <taxon>Lepidosauria</taxon>
        <taxon>Squamata</taxon>
        <taxon>Bifurcata</taxon>
        <taxon>Unidentata</taxon>
        <taxon>Episquamata</taxon>
        <taxon>Toxicofera</taxon>
        <taxon>Serpentes</taxon>
        <taxon>Colubroidea</taxon>
        <taxon>Viperidae</taxon>
        <taxon>Crotalinae</taxon>
        <taxon>Crotalus</taxon>
    </lineage>
</organism>